<comment type="similarity">
    <text evidence="5">Belongs to the class VI-like SAM-binding methyltransferase superfamily. Isoprenylcysteine carboxyl methyltransferase family.</text>
</comment>
<comment type="caution">
    <text evidence="5">Lacks conserved residue(s) required for the propagation of feature annotation.</text>
</comment>
<dbReference type="GO" id="GO:0004671">
    <property type="term" value="F:protein C-terminal S-isoprenylcysteine carboxyl O-methyltransferase activity"/>
    <property type="evidence" value="ECO:0007669"/>
    <property type="project" value="UniProtKB-EC"/>
</dbReference>
<accession>A0A9P6CVE4</accession>
<dbReference type="Gene3D" id="1.20.120.1630">
    <property type="match status" value="1"/>
</dbReference>
<keyword evidence="2 5" id="KW-0812">Transmembrane</keyword>
<dbReference type="GO" id="GO:0032259">
    <property type="term" value="P:methylation"/>
    <property type="evidence" value="ECO:0007669"/>
    <property type="project" value="UniProtKB-KW"/>
</dbReference>
<dbReference type="GO" id="GO:0005789">
    <property type="term" value="C:endoplasmic reticulum membrane"/>
    <property type="evidence" value="ECO:0007669"/>
    <property type="project" value="UniProtKB-SubCell"/>
</dbReference>
<keyword evidence="5" id="KW-0808">Transferase</keyword>
<dbReference type="EMBL" id="MU155191">
    <property type="protein sequence ID" value="KAF9480652.1"/>
    <property type="molecule type" value="Genomic_DNA"/>
</dbReference>
<evidence type="ECO:0000256" key="3">
    <source>
        <dbReference type="ARBA" id="ARBA00022989"/>
    </source>
</evidence>
<dbReference type="PANTHER" id="PTHR12714:SF9">
    <property type="entry name" value="PROTEIN-S-ISOPRENYLCYSTEINE O-METHYLTRANSFERASE"/>
    <property type="match status" value="1"/>
</dbReference>
<evidence type="ECO:0000256" key="5">
    <source>
        <dbReference type="RuleBase" id="RU362022"/>
    </source>
</evidence>
<keyword evidence="5" id="KW-0256">Endoplasmic reticulum</keyword>
<sequence>MSRLTPAALLLPGQRVENPIFLSPVGALGAFLVAFSAILRSFCFRAMGSNFTYNVTIVENHKLTTTGPYAFVRHPSYSGSVCHYVGCFLYFFARGSWLRESGAFRLKLVWLVLIPLVLRTLAAFRMFWRRLPVEDALMKKQFGEQWEEWVNRVPYRLVPWVY</sequence>
<comment type="catalytic activity">
    <reaction evidence="5">
        <text>[protein]-C-terminal S-[(2E,6E)-farnesyl]-L-cysteine + S-adenosyl-L-methionine = [protein]-C-terminal S-[(2E,6E)-farnesyl]-L-cysteine methyl ester + S-adenosyl-L-homocysteine</text>
        <dbReference type="Rhea" id="RHEA:21672"/>
        <dbReference type="Rhea" id="RHEA-COMP:12125"/>
        <dbReference type="Rhea" id="RHEA-COMP:12126"/>
        <dbReference type="ChEBI" id="CHEBI:57856"/>
        <dbReference type="ChEBI" id="CHEBI:59789"/>
        <dbReference type="ChEBI" id="CHEBI:90510"/>
        <dbReference type="ChEBI" id="CHEBI:90511"/>
        <dbReference type="EC" id="2.1.1.100"/>
    </reaction>
</comment>
<dbReference type="AlphaFoldDB" id="A0A9P6CVE4"/>
<feature type="transmembrane region" description="Helical" evidence="5">
    <location>
        <begin position="108"/>
        <end position="128"/>
    </location>
</feature>
<dbReference type="Proteomes" id="UP000807469">
    <property type="component" value="Unassembled WGS sequence"/>
</dbReference>
<keyword evidence="5" id="KW-0489">Methyltransferase</keyword>
<organism evidence="6 7">
    <name type="scientific">Pholiota conissans</name>
    <dbReference type="NCBI Taxonomy" id="109636"/>
    <lineage>
        <taxon>Eukaryota</taxon>
        <taxon>Fungi</taxon>
        <taxon>Dikarya</taxon>
        <taxon>Basidiomycota</taxon>
        <taxon>Agaricomycotina</taxon>
        <taxon>Agaricomycetes</taxon>
        <taxon>Agaricomycetidae</taxon>
        <taxon>Agaricales</taxon>
        <taxon>Agaricineae</taxon>
        <taxon>Strophariaceae</taxon>
        <taxon>Pholiota</taxon>
    </lineage>
</organism>
<dbReference type="OrthoDB" id="422086at2759"/>
<dbReference type="Pfam" id="PF04140">
    <property type="entry name" value="ICMT"/>
    <property type="match status" value="1"/>
</dbReference>
<dbReference type="InterPro" id="IPR007269">
    <property type="entry name" value="ICMT_MeTrfase"/>
</dbReference>
<keyword evidence="5" id="KW-0949">S-adenosyl-L-methionine</keyword>
<feature type="transmembrane region" description="Helical" evidence="5">
    <location>
        <begin position="25"/>
        <end position="43"/>
    </location>
</feature>
<reference evidence="6" key="1">
    <citation type="submission" date="2020-11" db="EMBL/GenBank/DDBJ databases">
        <authorList>
            <consortium name="DOE Joint Genome Institute"/>
            <person name="Ahrendt S."/>
            <person name="Riley R."/>
            <person name="Andreopoulos W."/>
            <person name="Labutti K."/>
            <person name="Pangilinan J."/>
            <person name="Ruiz-Duenas F.J."/>
            <person name="Barrasa J.M."/>
            <person name="Sanchez-Garcia M."/>
            <person name="Camarero S."/>
            <person name="Miyauchi S."/>
            <person name="Serrano A."/>
            <person name="Linde D."/>
            <person name="Babiker R."/>
            <person name="Drula E."/>
            <person name="Ayuso-Fernandez I."/>
            <person name="Pacheco R."/>
            <person name="Padilla G."/>
            <person name="Ferreira P."/>
            <person name="Barriuso J."/>
            <person name="Kellner H."/>
            <person name="Castanera R."/>
            <person name="Alfaro M."/>
            <person name="Ramirez L."/>
            <person name="Pisabarro A.G."/>
            <person name="Kuo A."/>
            <person name="Tritt A."/>
            <person name="Lipzen A."/>
            <person name="He G."/>
            <person name="Yan M."/>
            <person name="Ng V."/>
            <person name="Cullen D."/>
            <person name="Martin F."/>
            <person name="Rosso M.-N."/>
            <person name="Henrissat B."/>
            <person name="Hibbett D."/>
            <person name="Martinez A.T."/>
            <person name="Grigoriev I.V."/>
        </authorList>
    </citation>
    <scope>NUCLEOTIDE SEQUENCE</scope>
    <source>
        <strain evidence="6">CIRM-BRFM 674</strain>
    </source>
</reference>
<evidence type="ECO:0000256" key="2">
    <source>
        <dbReference type="ARBA" id="ARBA00022692"/>
    </source>
</evidence>
<keyword evidence="4 5" id="KW-0472">Membrane</keyword>
<gene>
    <name evidence="6" type="ORF">BDN70DRAFT_877367</name>
</gene>
<comment type="subcellular location">
    <subcellularLocation>
        <location evidence="5">Endoplasmic reticulum membrane</location>
        <topology evidence="5">Multi-pass membrane protein</topology>
    </subcellularLocation>
    <subcellularLocation>
        <location evidence="1">Membrane</location>
        <topology evidence="1">Multi-pass membrane protein</topology>
    </subcellularLocation>
</comment>
<evidence type="ECO:0000256" key="1">
    <source>
        <dbReference type="ARBA" id="ARBA00004141"/>
    </source>
</evidence>
<keyword evidence="7" id="KW-1185">Reference proteome</keyword>
<keyword evidence="3 5" id="KW-1133">Transmembrane helix</keyword>
<protein>
    <recommendedName>
        <fullName evidence="5">Protein-S-isoprenylcysteine O-methyltransferase</fullName>
        <ecNumber evidence="5">2.1.1.100</ecNumber>
    </recommendedName>
</protein>
<evidence type="ECO:0000313" key="6">
    <source>
        <dbReference type="EMBL" id="KAF9480652.1"/>
    </source>
</evidence>
<dbReference type="PANTHER" id="PTHR12714">
    <property type="entry name" value="PROTEIN-S ISOPRENYLCYSTEINE O-METHYLTRANSFERASE"/>
    <property type="match status" value="1"/>
</dbReference>
<name>A0A9P6CVE4_9AGAR</name>
<proteinExistence type="inferred from homology"/>
<evidence type="ECO:0000256" key="4">
    <source>
        <dbReference type="ARBA" id="ARBA00023136"/>
    </source>
</evidence>
<evidence type="ECO:0000313" key="7">
    <source>
        <dbReference type="Proteomes" id="UP000807469"/>
    </source>
</evidence>
<dbReference type="EC" id="2.1.1.100" evidence="5"/>
<comment type="caution">
    <text evidence="6">The sequence shown here is derived from an EMBL/GenBank/DDBJ whole genome shotgun (WGS) entry which is preliminary data.</text>
</comment>